<gene>
    <name evidence="1" type="ORF">S01H1_50043</name>
</gene>
<sequence>MERLSYKGKVFTFYEYSRESDFERDVIEHSKEIFGPKSLYIDIKKKIKKDNIITIPDGYLIDFSFEGDPRIYIVENELVSHDPYAKEGQVLK</sequence>
<comment type="caution">
    <text evidence="1">The sequence shown here is derived from an EMBL/GenBank/DDBJ whole genome shotgun (WGS) entry which is preliminary data.</text>
</comment>
<organism evidence="1">
    <name type="scientific">marine sediment metagenome</name>
    <dbReference type="NCBI Taxonomy" id="412755"/>
    <lineage>
        <taxon>unclassified sequences</taxon>
        <taxon>metagenomes</taxon>
        <taxon>ecological metagenomes</taxon>
    </lineage>
</organism>
<dbReference type="AlphaFoldDB" id="X0WQC2"/>
<name>X0WQC2_9ZZZZ</name>
<protein>
    <submittedName>
        <fullName evidence="1">Uncharacterized protein</fullName>
    </submittedName>
</protein>
<dbReference type="EMBL" id="BARS01032226">
    <property type="protein sequence ID" value="GAG26723.1"/>
    <property type="molecule type" value="Genomic_DNA"/>
</dbReference>
<evidence type="ECO:0000313" key="1">
    <source>
        <dbReference type="EMBL" id="GAG26723.1"/>
    </source>
</evidence>
<accession>X0WQC2</accession>
<reference evidence="1" key="1">
    <citation type="journal article" date="2014" name="Front. Microbiol.">
        <title>High frequency of phylogenetically diverse reductive dehalogenase-homologous genes in deep subseafloor sedimentary metagenomes.</title>
        <authorList>
            <person name="Kawai M."/>
            <person name="Futagami T."/>
            <person name="Toyoda A."/>
            <person name="Takaki Y."/>
            <person name="Nishi S."/>
            <person name="Hori S."/>
            <person name="Arai W."/>
            <person name="Tsubouchi T."/>
            <person name="Morono Y."/>
            <person name="Uchiyama I."/>
            <person name="Ito T."/>
            <person name="Fujiyama A."/>
            <person name="Inagaki F."/>
            <person name="Takami H."/>
        </authorList>
    </citation>
    <scope>NUCLEOTIDE SEQUENCE</scope>
    <source>
        <strain evidence="1">Expedition CK06-06</strain>
    </source>
</reference>
<proteinExistence type="predicted"/>